<comment type="caution">
    <text evidence="2">The sequence shown here is derived from an EMBL/GenBank/DDBJ whole genome shotgun (WGS) entry which is preliminary data.</text>
</comment>
<organism evidence="2 3">
    <name type="scientific">Steinernema hermaphroditum</name>
    <dbReference type="NCBI Taxonomy" id="289476"/>
    <lineage>
        <taxon>Eukaryota</taxon>
        <taxon>Metazoa</taxon>
        <taxon>Ecdysozoa</taxon>
        <taxon>Nematoda</taxon>
        <taxon>Chromadorea</taxon>
        <taxon>Rhabditida</taxon>
        <taxon>Tylenchina</taxon>
        <taxon>Panagrolaimomorpha</taxon>
        <taxon>Strongyloidoidea</taxon>
        <taxon>Steinernematidae</taxon>
        <taxon>Steinernema</taxon>
    </lineage>
</organism>
<sequence length="146" mass="16837">MLQSALAMLHITNDVVLVLNPKERFERLVATSSIDTSFNCGLPLMRLIDALCLMKRMHENYLEEKNLEYAYMYGLRILSLSKAIITRDNYCPAIASIIESSVLTKDFYSHMEQTRDVLTQTYQKEAELLGKNLREKQEKLISSVIE</sequence>
<dbReference type="EMBL" id="JAUCMV010000006">
    <property type="protein sequence ID" value="KAK0390353.1"/>
    <property type="molecule type" value="Genomic_DNA"/>
</dbReference>
<dbReference type="GO" id="GO:0016579">
    <property type="term" value="P:protein deubiquitination"/>
    <property type="evidence" value="ECO:0007669"/>
    <property type="project" value="UniProtKB-ARBA"/>
</dbReference>
<protein>
    <recommendedName>
        <fullName evidence="1">USP8 dimerisation domain-containing protein</fullName>
    </recommendedName>
</protein>
<reference evidence="2" key="1">
    <citation type="submission" date="2023-06" db="EMBL/GenBank/DDBJ databases">
        <title>Genomic analysis of the entomopathogenic nematode Steinernema hermaphroditum.</title>
        <authorList>
            <person name="Schwarz E.M."/>
            <person name="Heppert J.K."/>
            <person name="Baniya A."/>
            <person name="Schwartz H.T."/>
            <person name="Tan C.-H."/>
            <person name="Antoshechkin I."/>
            <person name="Sternberg P.W."/>
            <person name="Goodrich-Blair H."/>
            <person name="Dillman A.R."/>
        </authorList>
    </citation>
    <scope>NUCLEOTIDE SEQUENCE</scope>
    <source>
        <strain evidence="2">PS9179</strain>
        <tissue evidence="2">Whole animal</tissue>
    </source>
</reference>
<dbReference type="Gene3D" id="1.20.58.80">
    <property type="entry name" value="Phosphotransferase system, lactose/cellobiose-type IIA subunit"/>
    <property type="match status" value="1"/>
</dbReference>
<dbReference type="Proteomes" id="UP001175271">
    <property type="component" value="Unassembled WGS sequence"/>
</dbReference>
<name>A0AA39GMZ0_9BILA</name>
<accession>A0AA39GMZ0</accession>
<dbReference type="InterPro" id="IPR015063">
    <property type="entry name" value="USP8_dimer"/>
</dbReference>
<dbReference type="AlphaFoldDB" id="A0AA39GMZ0"/>
<dbReference type="Pfam" id="PF08969">
    <property type="entry name" value="USP8_dimer"/>
    <property type="match status" value="1"/>
</dbReference>
<keyword evidence="3" id="KW-1185">Reference proteome</keyword>
<proteinExistence type="predicted"/>
<gene>
    <name evidence="2" type="ORF">QR680_019316</name>
</gene>
<evidence type="ECO:0000313" key="2">
    <source>
        <dbReference type="EMBL" id="KAK0390353.1"/>
    </source>
</evidence>
<evidence type="ECO:0000313" key="3">
    <source>
        <dbReference type="Proteomes" id="UP001175271"/>
    </source>
</evidence>
<feature type="domain" description="USP8 dimerisation" evidence="1">
    <location>
        <begin position="22"/>
        <end position="125"/>
    </location>
</feature>
<evidence type="ECO:0000259" key="1">
    <source>
        <dbReference type="Pfam" id="PF08969"/>
    </source>
</evidence>